<dbReference type="Gene3D" id="3.30.750.24">
    <property type="entry name" value="STAS domain"/>
    <property type="match status" value="1"/>
</dbReference>
<comment type="caution">
    <text evidence="4">The sequence shown here is derived from an EMBL/GenBank/DDBJ whole genome shotgun (WGS) entry which is preliminary data.</text>
</comment>
<dbReference type="SUPFAM" id="SSF52091">
    <property type="entry name" value="SpoIIaa-like"/>
    <property type="match status" value="1"/>
</dbReference>
<sequence length="104" mass="11748">MQFHVNSTIHQGVATLALQGRFDFSQYSLFKEQQEKMLAEPGLKAVVLDLRSLDYLDSAALGIMLVLLDRAREVNAPVTIRNAQGVVREILDVAHFDRMFTIED</sequence>
<gene>
    <name evidence="4" type="ORF">GCM10007071_03010</name>
</gene>
<protein>
    <recommendedName>
        <fullName evidence="2">Anti-sigma factor antagonist</fullName>
    </recommendedName>
</protein>
<dbReference type="EMBL" id="BMXV01000001">
    <property type="protein sequence ID" value="GGY59994.1"/>
    <property type="molecule type" value="Genomic_DNA"/>
</dbReference>
<dbReference type="NCBIfam" id="TIGR00377">
    <property type="entry name" value="ant_ant_sig"/>
    <property type="match status" value="1"/>
</dbReference>
<dbReference type="Proteomes" id="UP000601597">
    <property type="component" value="Unassembled WGS sequence"/>
</dbReference>
<dbReference type="InterPro" id="IPR036513">
    <property type="entry name" value="STAS_dom_sf"/>
</dbReference>
<organism evidence="4 5">
    <name type="scientific">Marinobacter zhanjiangensis</name>
    <dbReference type="NCBI Taxonomy" id="578215"/>
    <lineage>
        <taxon>Bacteria</taxon>
        <taxon>Pseudomonadati</taxon>
        <taxon>Pseudomonadota</taxon>
        <taxon>Gammaproteobacteria</taxon>
        <taxon>Pseudomonadales</taxon>
        <taxon>Marinobacteraceae</taxon>
        <taxon>Marinobacter</taxon>
    </lineage>
</organism>
<dbReference type="CDD" id="cd07043">
    <property type="entry name" value="STAS_anti-anti-sigma_factors"/>
    <property type="match status" value="1"/>
</dbReference>
<accession>A0ABQ3AL87</accession>
<feature type="domain" description="STAS" evidence="3">
    <location>
        <begin position="3"/>
        <end position="104"/>
    </location>
</feature>
<dbReference type="Pfam" id="PF01740">
    <property type="entry name" value="STAS"/>
    <property type="match status" value="1"/>
</dbReference>
<reference evidence="5" key="1">
    <citation type="journal article" date="2019" name="Int. J. Syst. Evol. Microbiol.">
        <title>The Global Catalogue of Microorganisms (GCM) 10K type strain sequencing project: providing services to taxonomists for standard genome sequencing and annotation.</title>
        <authorList>
            <consortium name="The Broad Institute Genomics Platform"/>
            <consortium name="The Broad Institute Genome Sequencing Center for Infectious Disease"/>
            <person name="Wu L."/>
            <person name="Ma J."/>
        </authorList>
    </citation>
    <scope>NUCLEOTIDE SEQUENCE [LARGE SCALE GENOMIC DNA]</scope>
    <source>
        <strain evidence="5">KCTC 22280</strain>
    </source>
</reference>
<evidence type="ECO:0000259" key="3">
    <source>
        <dbReference type="PROSITE" id="PS50801"/>
    </source>
</evidence>
<proteinExistence type="inferred from homology"/>
<evidence type="ECO:0000313" key="5">
    <source>
        <dbReference type="Proteomes" id="UP000601597"/>
    </source>
</evidence>
<dbReference type="PROSITE" id="PS50801">
    <property type="entry name" value="STAS"/>
    <property type="match status" value="1"/>
</dbReference>
<evidence type="ECO:0000256" key="2">
    <source>
        <dbReference type="RuleBase" id="RU003749"/>
    </source>
</evidence>
<name>A0ABQ3AL87_9GAMM</name>
<keyword evidence="5" id="KW-1185">Reference proteome</keyword>
<comment type="similarity">
    <text evidence="1 2">Belongs to the anti-sigma-factor antagonist family.</text>
</comment>
<dbReference type="PANTHER" id="PTHR33495:SF15">
    <property type="entry name" value="STAS DOMAIN-CONTAINING PROTEIN"/>
    <property type="match status" value="1"/>
</dbReference>
<dbReference type="PANTHER" id="PTHR33495">
    <property type="entry name" value="ANTI-SIGMA FACTOR ANTAGONIST TM_1081-RELATED-RELATED"/>
    <property type="match status" value="1"/>
</dbReference>
<evidence type="ECO:0000256" key="1">
    <source>
        <dbReference type="ARBA" id="ARBA00009013"/>
    </source>
</evidence>
<dbReference type="InterPro" id="IPR003658">
    <property type="entry name" value="Anti-sigma_ant"/>
</dbReference>
<evidence type="ECO:0000313" key="4">
    <source>
        <dbReference type="EMBL" id="GGY59994.1"/>
    </source>
</evidence>
<dbReference type="InterPro" id="IPR002645">
    <property type="entry name" value="STAS_dom"/>
</dbReference>
<dbReference type="RefSeq" id="WP_189571769.1">
    <property type="nucleotide sequence ID" value="NZ_BMXV01000001.1"/>
</dbReference>